<feature type="domain" description="TonB-dependent receptor plug" evidence="10">
    <location>
        <begin position="148"/>
        <end position="226"/>
    </location>
</feature>
<evidence type="ECO:0000256" key="4">
    <source>
        <dbReference type="ARBA" id="ARBA00022692"/>
    </source>
</evidence>
<dbReference type="Pfam" id="PF13715">
    <property type="entry name" value="CarbopepD_reg_2"/>
    <property type="match status" value="1"/>
</dbReference>
<dbReference type="Gene3D" id="2.170.130.10">
    <property type="entry name" value="TonB-dependent receptor, plug domain"/>
    <property type="match status" value="1"/>
</dbReference>
<dbReference type="InterPro" id="IPR012910">
    <property type="entry name" value="Plug_dom"/>
</dbReference>
<dbReference type="InterPro" id="IPR039426">
    <property type="entry name" value="TonB-dep_rcpt-like"/>
</dbReference>
<dbReference type="Gene3D" id="2.60.40.1120">
    <property type="entry name" value="Carboxypeptidase-like, regulatory domain"/>
    <property type="match status" value="1"/>
</dbReference>
<evidence type="ECO:0000256" key="6">
    <source>
        <dbReference type="ARBA" id="ARBA00023136"/>
    </source>
</evidence>
<dbReference type="Pfam" id="PF07715">
    <property type="entry name" value="Plug"/>
    <property type="match status" value="1"/>
</dbReference>
<evidence type="ECO:0000256" key="7">
    <source>
        <dbReference type="ARBA" id="ARBA00023237"/>
    </source>
</evidence>
<dbReference type="InterPro" id="IPR008969">
    <property type="entry name" value="CarboxyPept-like_regulatory"/>
</dbReference>
<name>A0ABM5N059_EMTOG</name>
<evidence type="ECO:0000256" key="8">
    <source>
        <dbReference type="PROSITE-ProRule" id="PRU01360"/>
    </source>
</evidence>
<keyword evidence="5 9" id="KW-0732">Signal</keyword>
<evidence type="ECO:0000256" key="3">
    <source>
        <dbReference type="ARBA" id="ARBA00022452"/>
    </source>
</evidence>
<keyword evidence="11" id="KW-0675">Receptor</keyword>
<dbReference type="Gene3D" id="2.40.170.20">
    <property type="entry name" value="TonB-dependent receptor, beta-barrel domain"/>
    <property type="match status" value="1"/>
</dbReference>
<dbReference type="InterPro" id="IPR036942">
    <property type="entry name" value="Beta-barrel_TonB_sf"/>
</dbReference>
<feature type="signal peptide" evidence="9">
    <location>
        <begin position="1"/>
        <end position="23"/>
    </location>
</feature>
<comment type="similarity">
    <text evidence="8">Belongs to the TonB-dependent receptor family.</text>
</comment>
<keyword evidence="3 8" id="KW-1134">Transmembrane beta strand</keyword>
<gene>
    <name evidence="11" type="ordered locus">Emtol_1629</name>
</gene>
<evidence type="ECO:0000256" key="5">
    <source>
        <dbReference type="ARBA" id="ARBA00022729"/>
    </source>
</evidence>
<evidence type="ECO:0000256" key="9">
    <source>
        <dbReference type="SAM" id="SignalP"/>
    </source>
</evidence>
<organism evidence="11 12">
    <name type="scientific">Emticicia oligotrophica (strain DSM 17448 / CIP 109782 / MTCC 6937 / GPTSA100-15)</name>
    <dbReference type="NCBI Taxonomy" id="929562"/>
    <lineage>
        <taxon>Bacteria</taxon>
        <taxon>Pseudomonadati</taxon>
        <taxon>Bacteroidota</taxon>
        <taxon>Cytophagia</taxon>
        <taxon>Cytophagales</taxon>
        <taxon>Leadbetterellaceae</taxon>
        <taxon>Emticicia</taxon>
    </lineage>
</organism>
<keyword evidence="7 8" id="KW-0998">Cell outer membrane</keyword>
<keyword evidence="6 8" id="KW-0472">Membrane</keyword>
<dbReference type="Proteomes" id="UP000002875">
    <property type="component" value="Chromosome"/>
</dbReference>
<evidence type="ECO:0000313" key="11">
    <source>
        <dbReference type="EMBL" id="AFK02774.1"/>
    </source>
</evidence>
<proteinExistence type="inferred from homology"/>
<dbReference type="RefSeq" id="WP_015028474.1">
    <property type="nucleotide sequence ID" value="NC_018748.1"/>
</dbReference>
<evidence type="ECO:0000256" key="2">
    <source>
        <dbReference type="ARBA" id="ARBA00022448"/>
    </source>
</evidence>
<reference evidence="11 12" key="1">
    <citation type="submission" date="2011-07" db="EMBL/GenBank/DDBJ databases">
        <title>The complete genome of chromosome of Emticicia oligotrophica DSM 17448.</title>
        <authorList>
            <consortium name="US DOE Joint Genome Institute (JGI-PGF)"/>
            <person name="Lucas S."/>
            <person name="Han J."/>
            <person name="Lapidus A."/>
            <person name="Bruce D."/>
            <person name="Goodwin L."/>
            <person name="Pitluck S."/>
            <person name="Peters L."/>
            <person name="Kyrpides N."/>
            <person name="Mavromatis K."/>
            <person name="Ivanova N."/>
            <person name="Ovchinnikova G."/>
            <person name="Teshima H."/>
            <person name="Detter J.C."/>
            <person name="Tapia R."/>
            <person name="Han C."/>
            <person name="Land M."/>
            <person name="Hauser L."/>
            <person name="Markowitz V."/>
            <person name="Cheng J.-F."/>
            <person name="Hugenholtz P."/>
            <person name="Woyke T."/>
            <person name="Wu D."/>
            <person name="Tindall B."/>
            <person name="Pomrenke H."/>
            <person name="Brambilla E."/>
            <person name="Klenk H.-P."/>
            <person name="Eisen J.A."/>
        </authorList>
    </citation>
    <scope>NUCLEOTIDE SEQUENCE [LARGE SCALE GENOMIC DNA]</scope>
    <source>
        <strain evidence="11 12">DSM 17448</strain>
    </source>
</reference>
<dbReference type="InterPro" id="IPR037066">
    <property type="entry name" value="Plug_dom_sf"/>
</dbReference>
<accession>A0ABM5N059</accession>
<dbReference type="PANTHER" id="PTHR30069:SF29">
    <property type="entry name" value="HEMOGLOBIN AND HEMOGLOBIN-HAPTOGLOBIN-BINDING PROTEIN 1-RELATED"/>
    <property type="match status" value="1"/>
</dbReference>
<dbReference type="SUPFAM" id="SSF56935">
    <property type="entry name" value="Porins"/>
    <property type="match status" value="1"/>
</dbReference>
<comment type="subcellular location">
    <subcellularLocation>
        <location evidence="1 8">Cell outer membrane</location>
        <topology evidence="1 8">Multi-pass membrane protein</topology>
    </subcellularLocation>
</comment>
<dbReference type="EMBL" id="CP002961">
    <property type="protein sequence ID" value="AFK02774.1"/>
    <property type="molecule type" value="Genomic_DNA"/>
</dbReference>
<feature type="chain" id="PRO_5045984953" evidence="9">
    <location>
        <begin position="24"/>
        <end position="839"/>
    </location>
</feature>
<evidence type="ECO:0000256" key="1">
    <source>
        <dbReference type="ARBA" id="ARBA00004571"/>
    </source>
</evidence>
<keyword evidence="4 8" id="KW-0812">Transmembrane</keyword>
<evidence type="ECO:0000313" key="12">
    <source>
        <dbReference type="Proteomes" id="UP000002875"/>
    </source>
</evidence>
<keyword evidence="2 8" id="KW-0813">Transport</keyword>
<evidence type="ECO:0000259" key="10">
    <source>
        <dbReference type="Pfam" id="PF07715"/>
    </source>
</evidence>
<protein>
    <submittedName>
        <fullName evidence="11">TonB-dependent receptor plug</fullName>
    </submittedName>
</protein>
<dbReference type="SUPFAM" id="SSF49464">
    <property type="entry name" value="Carboxypeptidase regulatory domain-like"/>
    <property type="match status" value="1"/>
</dbReference>
<dbReference type="PROSITE" id="PS52016">
    <property type="entry name" value="TONB_DEPENDENT_REC_3"/>
    <property type="match status" value="1"/>
</dbReference>
<sequence length="839" mass="94810">MKKLLLWAFLCLATTLLCYEARAQKKSFVLSGLVKDAETGAPLENANILFSGLTLGTSTDSSGKFAIYLPATSYQIVVRMLGYKIKIERFTLNKNLEFEFLLDKTPKILDEVVITAEKSDANVNRAIMGVEKISGKTLKKLPTLMGEADVIRSIMLLPGVTTVGEGASGFNVRGGNVDQNLVLLDGIPLFNTSHLFGFFTGFNADMVQDVSLFKGGIPSMYGGRASSVLDVRLKEGNFDKWSLQGGLGPISSRLLLEGPIFKGKTSIIVGARASLSDFYLRYFNNPSLKNSNANFYDINAKITHRFNNNQRVSLAVYSSDDAFKFAQDTSYYWSTQNLSLKHNALIGTKLSHNFTAFVSKYRYGIKGLKPQYEYNWQPSITQQSIREDLSYEYSNKSKFDFGGDFSVYRNDAGSLLPNSAESIIDPFRMPVQHSREMSIYGGHSLSLNSRMSLDYGLRYAYYQLIGPDNIYTYKANQPREVETITDTLTFKKGSVIQSYGGFEPRFSFAFKVDSSLSIKIGFNRMQQFMHLLSNTMAISPADIWKNSNAQLPQQIADQFSIGVFKNFTNSQNNIFETSAEFYYKNLKNVIDYVDGASLYLNPTVETQLLVGKGYAYGAEFFIKKARGKKLTGWLSYTYSRTFRQIEANANQIGANFGLRFPANFDSPHNIKFVLNNRWTKRLTFNANFTYNTGRPITYPNGRYKIYAFSDVYDYMVKNGLNPRNGLDKKSYVYNGQVFVFLDNATIQEILDGYASPSFTLRNAERIPDYIRLDLGLTLDPKENSKWNSSWNFSIYNILNRQNVYSIYFRSSTGLRNLARTYKLSVLGAAIPSLTYNFKF</sequence>
<dbReference type="PANTHER" id="PTHR30069">
    <property type="entry name" value="TONB-DEPENDENT OUTER MEMBRANE RECEPTOR"/>
    <property type="match status" value="1"/>
</dbReference>
<keyword evidence="12" id="KW-1185">Reference proteome</keyword>